<dbReference type="Proteomes" id="UP000494120">
    <property type="component" value="Unassembled WGS sequence"/>
</dbReference>
<reference evidence="1 2" key="1">
    <citation type="submission" date="2019-09" db="EMBL/GenBank/DDBJ databases">
        <authorList>
            <person name="Depoorter E."/>
        </authorList>
    </citation>
    <scope>NUCLEOTIDE SEQUENCE [LARGE SCALE GENOMIC DNA]</scope>
    <source>
        <strain evidence="1 2">R-17378</strain>
    </source>
</reference>
<dbReference type="EMBL" id="CABVQG010000040">
    <property type="protein sequence ID" value="VWD29562.1"/>
    <property type="molecule type" value="Genomic_DNA"/>
</dbReference>
<dbReference type="InterPro" id="IPR010272">
    <property type="entry name" value="T6SS_TssF"/>
</dbReference>
<proteinExistence type="predicted"/>
<evidence type="ECO:0000313" key="1">
    <source>
        <dbReference type="EMBL" id="VWD29562.1"/>
    </source>
</evidence>
<sequence>MNLSHRVKQLWLSGEPMPSFVRGLEGTLTVDEQAFAAAGLSTFIVVMDHFFAMHAPATGFVQLVVTSANNGKEIRRCTPRPGTILLA</sequence>
<name>A0ABY6Y3E6_9BURK</name>
<accession>A0ABY6Y3E6</accession>
<organism evidence="1 2">
    <name type="scientific">Burkholderia aenigmatica</name>
    <dbReference type="NCBI Taxonomy" id="2015348"/>
    <lineage>
        <taxon>Bacteria</taxon>
        <taxon>Pseudomonadati</taxon>
        <taxon>Pseudomonadota</taxon>
        <taxon>Betaproteobacteria</taxon>
        <taxon>Burkholderiales</taxon>
        <taxon>Burkholderiaceae</taxon>
        <taxon>Burkholderia</taxon>
        <taxon>Burkholderia cepacia complex</taxon>
    </lineage>
</organism>
<evidence type="ECO:0000313" key="2">
    <source>
        <dbReference type="Proteomes" id="UP000494120"/>
    </source>
</evidence>
<keyword evidence="2" id="KW-1185">Reference proteome</keyword>
<dbReference type="Pfam" id="PF05947">
    <property type="entry name" value="T6SS_TssF"/>
    <property type="match status" value="1"/>
</dbReference>
<comment type="caution">
    <text evidence="1">The sequence shown here is derived from an EMBL/GenBank/DDBJ whole genome shotgun (WGS) entry which is preliminary data.</text>
</comment>
<protein>
    <submittedName>
        <fullName evidence="1">Type VI secretion protein</fullName>
    </submittedName>
</protein>
<gene>
    <name evidence="1" type="ORF">BLA17378_07219</name>
</gene>